<accession>A0A1X7VC10</accession>
<proteinExistence type="predicted"/>
<sequence length="119" mass="12608">MFHRHPAANDVICRALSAAGISSVLELSGLSSSDGRRPDGLSLVPWHKGKPLVWDATITDSLALSYCSVAVSEAGALTGHAETKKASKYSTFKSSHHFVPVVVESLGTWALSLKLTSMT</sequence>
<organism evidence="1">
    <name type="scientific">Amphimedon queenslandica</name>
    <name type="common">Sponge</name>
    <dbReference type="NCBI Taxonomy" id="400682"/>
    <lineage>
        <taxon>Eukaryota</taxon>
        <taxon>Metazoa</taxon>
        <taxon>Porifera</taxon>
        <taxon>Demospongiae</taxon>
        <taxon>Heteroscleromorpha</taxon>
        <taxon>Haplosclerida</taxon>
        <taxon>Niphatidae</taxon>
        <taxon>Amphimedon</taxon>
    </lineage>
</organism>
<name>A0A1X7VC10_AMPQE</name>
<dbReference type="OrthoDB" id="2016582at2759"/>
<dbReference type="AlphaFoldDB" id="A0A1X7VC10"/>
<dbReference type="EnsemblMetazoa" id="Aqu2.1.37062_001">
    <property type="protein sequence ID" value="Aqu2.1.37062_001"/>
    <property type="gene ID" value="Aqu2.1.37062"/>
</dbReference>
<dbReference type="InParanoid" id="A0A1X7VC10"/>
<evidence type="ECO:0000313" key="1">
    <source>
        <dbReference type="EnsemblMetazoa" id="Aqu2.1.37062_001"/>
    </source>
</evidence>
<reference evidence="1" key="1">
    <citation type="submission" date="2017-05" db="UniProtKB">
        <authorList>
            <consortium name="EnsemblMetazoa"/>
        </authorList>
    </citation>
    <scope>IDENTIFICATION</scope>
</reference>
<protein>
    <submittedName>
        <fullName evidence="1">Uncharacterized protein</fullName>
    </submittedName>
</protein>